<feature type="region of interest" description="Disordered" evidence="13">
    <location>
        <begin position="1"/>
        <end position="25"/>
    </location>
</feature>
<keyword evidence="14" id="KW-0969">Cilium</keyword>
<proteinExistence type="inferred from homology"/>
<dbReference type="EMBL" id="PYYB01000001">
    <property type="protein sequence ID" value="PTL59144.1"/>
    <property type="molecule type" value="Genomic_DNA"/>
</dbReference>
<evidence type="ECO:0000256" key="11">
    <source>
        <dbReference type="ARBA" id="ARBA00023225"/>
    </source>
</evidence>
<dbReference type="SUPFAM" id="SSF160544">
    <property type="entry name" value="EscU C-terminal domain-like"/>
    <property type="match status" value="1"/>
</dbReference>
<keyword evidence="15" id="KW-1185">Reference proteome</keyword>
<evidence type="ECO:0000256" key="13">
    <source>
        <dbReference type="SAM" id="MobiDB-lite"/>
    </source>
</evidence>
<evidence type="ECO:0000256" key="8">
    <source>
        <dbReference type="ARBA" id="ARBA00022927"/>
    </source>
</evidence>
<keyword evidence="9 12" id="KW-1133">Transmembrane helix</keyword>
<evidence type="ECO:0000313" key="15">
    <source>
        <dbReference type="Proteomes" id="UP000240739"/>
    </source>
</evidence>
<keyword evidence="8 12" id="KW-0653">Protein transport</keyword>
<accession>A0A2T4UIR7</accession>
<dbReference type="Gene3D" id="3.40.1690.10">
    <property type="entry name" value="secretion proteins EscU"/>
    <property type="match status" value="1"/>
</dbReference>
<dbReference type="GO" id="GO:0044780">
    <property type="term" value="P:bacterial-type flagellum assembly"/>
    <property type="evidence" value="ECO:0007669"/>
    <property type="project" value="InterPro"/>
</dbReference>
<dbReference type="Pfam" id="PF01312">
    <property type="entry name" value="Bac_export_2"/>
    <property type="match status" value="1"/>
</dbReference>
<evidence type="ECO:0000256" key="10">
    <source>
        <dbReference type="ARBA" id="ARBA00023136"/>
    </source>
</evidence>
<feature type="transmembrane region" description="Helical" evidence="12">
    <location>
        <begin position="84"/>
        <end position="111"/>
    </location>
</feature>
<comment type="caution">
    <text evidence="14">The sequence shown here is derived from an EMBL/GenBank/DDBJ whole genome shotgun (WGS) entry which is preliminary data.</text>
</comment>
<organism evidence="14 15">
    <name type="scientific">Paraconexibacter algicola</name>
    <dbReference type="NCBI Taxonomy" id="2133960"/>
    <lineage>
        <taxon>Bacteria</taxon>
        <taxon>Bacillati</taxon>
        <taxon>Actinomycetota</taxon>
        <taxon>Thermoleophilia</taxon>
        <taxon>Solirubrobacterales</taxon>
        <taxon>Paraconexibacteraceae</taxon>
        <taxon>Paraconexibacter</taxon>
    </lineage>
</organism>
<gene>
    <name evidence="12 14" type="primary">flhB</name>
    <name evidence="14" type="ORF">C7Y72_05510</name>
</gene>
<protein>
    <recommendedName>
        <fullName evidence="3 12">Flagellar biosynthetic protein FlhB</fullName>
    </recommendedName>
</protein>
<keyword evidence="11 12" id="KW-1006">Bacterial flagellum protein export</keyword>
<sequence length="357" mass="37710">MGGGSDKTEKATPKKRAEAREKGQVARSPDLSGAIVMLVGVVVLGWAGPAYVDRMGTTMQSTLANLAAFEEVNREGVGRLLMDALVTSVLCVAPVAVACAIAGAAIGVIQVGPQPMPKALMPDPKRLNPVNGFKNIFGPNAIAEAVKSCSKVGIVGAIVFAAVGPKLTQLGAMVGVEPAQLAAALTGEVRAIALRAASAYLLIGLADFGYQKWRNEKQLRMDKQEVKEEAKGQSLPAEVRSAQRRRAMQAARGRMMEDVPTADVVITNPTHYAVALKYEHGEAAPIVVAKGKDILAARIRELATENGVPLVPNPPLARGLHASVEVGQQIPEEFYAAVAQVLAFVYRVARRRRAVTG</sequence>
<comment type="similarity">
    <text evidence="2 12">Belongs to the type III secretion exporter family.</text>
</comment>
<reference evidence="14 15" key="1">
    <citation type="submission" date="2018-03" db="EMBL/GenBank/DDBJ databases">
        <title>Aquarubrobacter algicola gen. nov., sp. nov., a novel actinobacterium isolated from shallow eutrophic lake during the end of cyanobacterial harmful algal blooms.</title>
        <authorList>
            <person name="Chun S.J."/>
        </authorList>
    </citation>
    <scope>NUCLEOTIDE SEQUENCE [LARGE SCALE GENOMIC DNA]</scope>
    <source>
        <strain evidence="14 15">Seoho-28</strain>
    </source>
</reference>
<evidence type="ECO:0000256" key="9">
    <source>
        <dbReference type="ARBA" id="ARBA00022989"/>
    </source>
</evidence>
<comment type="caution">
    <text evidence="12">Lacks conserved residue(s) required for the propagation of feature annotation.</text>
</comment>
<dbReference type="Proteomes" id="UP000240739">
    <property type="component" value="Unassembled WGS sequence"/>
</dbReference>
<feature type="transmembrane region" description="Helical" evidence="12">
    <location>
        <begin position="31"/>
        <end position="52"/>
    </location>
</feature>
<keyword evidence="7 12" id="KW-1005">Bacterial flagellum biogenesis</keyword>
<keyword evidence="14" id="KW-0966">Cell projection</keyword>
<dbReference type="InterPro" id="IPR006135">
    <property type="entry name" value="T3SS_substrate_exporter"/>
</dbReference>
<keyword evidence="6 12" id="KW-0812">Transmembrane</keyword>
<dbReference type="NCBIfam" id="TIGR00328">
    <property type="entry name" value="flhB"/>
    <property type="match status" value="1"/>
</dbReference>
<keyword evidence="4 12" id="KW-0813">Transport</keyword>
<comment type="function">
    <text evidence="12">Required for formation of the rod structure in the basal body of the flagellar apparatus. Together with FliI and FliH, may constitute the export apparatus of flagellin.</text>
</comment>
<feature type="compositionally biased region" description="Basic and acidic residues" evidence="13">
    <location>
        <begin position="1"/>
        <end position="24"/>
    </location>
</feature>
<dbReference type="AlphaFoldDB" id="A0A2T4UIR7"/>
<dbReference type="InterPro" id="IPR029025">
    <property type="entry name" value="T3SS_substrate_exporter_C"/>
</dbReference>
<dbReference type="PANTHER" id="PTHR30531:SF12">
    <property type="entry name" value="FLAGELLAR BIOSYNTHETIC PROTEIN FLHB"/>
    <property type="match status" value="1"/>
</dbReference>
<keyword evidence="10 12" id="KW-0472">Membrane</keyword>
<evidence type="ECO:0000256" key="2">
    <source>
        <dbReference type="ARBA" id="ARBA00010690"/>
    </source>
</evidence>
<dbReference type="OrthoDB" id="9807950at2"/>
<dbReference type="PANTHER" id="PTHR30531">
    <property type="entry name" value="FLAGELLAR BIOSYNTHETIC PROTEIN FLHB"/>
    <property type="match status" value="1"/>
</dbReference>
<dbReference type="PRINTS" id="PR00950">
    <property type="entry name" value="TYPE3IMSPROT"/>
</dbReference>
<evidence type="ECO:0000256" key="4">
    <source>
        <dbReference type="ARBA" id="ARBA00022448"/>
    </source>
</evidence>
<dbReference type="GO" id="GO:0009306">
    <property type="term" value="P:protein secretion"/>
    <property type="evidence" value="ECO:0007669"/>
    <property type="project" value="InterPro"/>
</dbReference>
<dbReference type="FunFam" id="3.40.1690.10:FF:000001">
    <property type="entry name" value="Flagellar biosynthetic protein FlhB"/>
    <property type="match status" value="1"/>
</dbReference>
<evidence type="ECO:0000256" key="1">
    <source>
        <dbReference type="ARBA" id="ARBA00004651"/>
    </source>
</evidence>
<dbReference type="GO" id="GO:0005886">
    <property type="term" value="C:plasma membrane"/>
    <property type="evidence" value="ECO:0007669"/>
    <property type="project" value="UniProtKB-SubCell"/>
</dbReference>
<evidence type="ECO:0000256" key="5">
    <source>
        <dbReference type="ARBA" id="ARBA00022475"/>
    </source>
</evidence>
<keyword evidence="14" id="KW-0282">Flagellum</keyword>
<evidence type="ECO:0000256" key="6">
    <source>
        <dbReference type="ARBA" id="ARBA00022692"/>
    </source>
</evidence>
<evidence type="ECO:0000313" key="14">
    <source>
        <dbReference type="EMBL" id="PTL59144.1"/>
    </source>
</evidence>
<keyword evidence="5 12" id="KW-1003">Cell membrane</keyword>
<dbReference type="InterPro" id="IPR006136">
    <property type="entry name" value="FlhB"/>
</dbReference>
<dbReference type="RefSeq" id="WP_107567580.1">
    <property type="nucleotide sequence ID" value="NZ_PYYB01000001.1"/>
</dbReference>
<evidence type="ECO:0000256" key="7">
    <source>
        <dbReference type="ARBA" id="ARBA00022795"/>
    </source>
</evidence>
<evidence type="ECO:0000256" key="3">
    <source>
        <dbReference type="ARBA" id="ARBA00021622"/>
    </source>
</evidence>
<comment type="subcellular location">
    <subcellularLocation>
        <location evidence="1">Cell membrane</location>
        <topology evidence="1">Multi-pass membrane protein</topology>
    </subcellularLocation>
</comment>
<evidence type="ECO:0000256" key="12">
    <source>
        <dbReference type="RuleBase" id="RU364091"/>
    </source>
</evidence>
<name>A0A2T4UIR7_9ACTN</name>